<keyword evidence="2" id="KW-1185">Reference proteome</keyword>
<accession>A0ABN6Y664</accession>
<protein>
    <submittedName>
        <fullName evidence="1">Uncharacterized protein</fullName>
    </submittedName>
</protein>
<dbReference type="EMBL" id="AP027733">
    <property type="protein sequence ID" value="BDZ52569.1"/>
    <property type="molecule type" value="Genomic_DNA"/>
</dbReference>
<reference evidence="2" key="1">
    <citation type="journal article" date="2019" name="Int. J. Syst. Evol. Microbiol.">
        <title>The Global Catalogue of Microorganisms (GCM) 10K type strain sequencing project: providing services to taxonomists for standard genome sequencing and annotation.</title>
        <authorList>
            <consortium name="The Broad Institute Genomics Platform"/>
            <consortium name="The Broad Institute Genome Sequencing Center for Infectious Disease"/>
            <person name="Wu L."/>
            <person name="Ma J."/>
        </authorList>
    </citation>
    <scope>NUCLEOTIDE SEQUENCE [LARGE SCALE GENOMIC DNA]</scope>
    <source>
        <strain evidence="2">NBRC 108728</strain>
    </source>
</reference>
<keyword evidence="1" id="KW-0614">Plasmid</keyword>
<geneLocation type="plasmid" evidence="1 2">
    <name>pNBRC108728a</name>
</geneLocation>
<sequence>MTETPDHLLIASLQQQLRNAGIEPLGLKKREGDQDLPITNDKPVAHDLVIEDLMARKAVGIQRYGQGLQPFNGRDTLRDIYEEILDSAAYFRALLMMRDAVDADIRDVLTDALGADVAAKVSGLLSDHLVSKQAPEEAA</sequence>
<dbReference type="Proteomes" id="UP001321486">
    <property type="component" value="Plasmid pNBRC108728a"/>
</dbReference>
<gene>
    <name evidence="1" type="ORF">GCM10025867_48100</name>
</gene>
<organism evidence="1 2">
    <name type="scientific">Frondihabitans sucicola</name>
    <dbReference type="NCBI Taxonomy" id="1268041"/>
    <lineage>
        <taxon>Bacteria</taxon>
        <taxon>Bacillati</taxon>
        <taxon>Actinomycetota</taxon>
        <taxon>Actinomycetes</taxon>
        <taxon>Micrococcales</taxon>
        <taxon>Microbacteriaceae</taxon>
        <taxon>Frondihabitans</taxon>
    </lineage>
</organism>
<proteinExistence type="predicted"/>
<evidence type="ECO:0000313" key="1">
    <source>
        <dbReference type="EMBL" id="BDZ52569.1"/>
    </source>
</evidence>
<dbReference type="RefSeq" id="WP_286347413.1">
    <property type="nucleotide sequence ID" value="NZ_AP027733.1"/>
</dbReference>
<name>A0ABN6Y664_9MICO</name>
<evidence type="ECO:0000313" key="2">
    <source>
        <dbReference type="Proteomes" id="UP001321486"/>
    </source>
</evidence>